<evidence type="ECO:0000256" key="9">
    <source>
        <dbReference type="SAM" id="SignalP"/>
    </source>
</evidence>
<feature type="chain" id="PRO_5016357289" evidence="9">
    <location>
        <begin position="28"/>
        <end position="467"/>
    </location>
</feature>
<evidence type="ECO:0000256" key="2">
    <source>
        <dbReference type="ARBA" id="ARBA00007613"/>
    </source>
</evidence>
<dbReference type="GO" id="GO:1990281">
    <property type="term" value="C:efflux pump complex"/>
    <property type="evidence" value="ECO:0007669"/>
    <property type="project" value="TreeGrafter"/>
</dbReference>
<accession>A0A318SHJ4</accession>
<evidence type="ECO:0000256" key="1">
    <source>
        <dbReference type="ARBA" id="ARBA00004442"/>
    </source>
</evidence>
<dbReference type="PANTHER" id="PTHR30026:SF20">
    <property type="entry name" value="OUTER MEMBRANE PROTEIN TOLC"/>
    <property type="match status" value="1"/>
</dbReference>
<feature type="region of interest" description="Disordered" evidence="8">
    <location>
        <begin position="107"/>
        <end position="133"/>
    </location>
</feature>
<feature type="signal peptide" evidence="9">
    <location>
        <begin position="1"/>
        <end position="27"/>
    </location>
</feature>
<evidence type="ECO:0000256" key="5">
    <source>
        <dbReference type="ARBA" id="ARBA00022692"/>
    </source>
</evidence>
<dbReference type="GO" id="GO:0015562">
    <property type="term" value="F:efflux transmembrane transporter activity"/>
    <property type="evidence" value="ECO:0007669"/>
    <property type="project" value="InterPro"/>
</dbReference>
<keyword evidence="6" id="KW-0472">Membrane</keyword>
<keyword evidence="3" id="KW-0813">Transport</keyword>
<gene>
    <name evidence="10" type="ORF">DFQ15_12619</name>
</gene>
<name>A0A318SHJ4_9BURK</name>
<evidence type="ECO:0000256" key="8">
    <source>
        <dbReference type="SAM" id="MobiDB-lite"/>
    </source>
</evidence>
<dbReference type="Proteomes" id="UP000247540">
    <property type="component" value="Unassembled WGS sequence"/>
</dbReference>
<protein>
    <submittedName>
        <fullName evidence="10">Cobalt-zinc-cadmium efflux system outer membrane protein</fullName>
    </submittedName>
</protein>
<keyword evidence="4" id="KW-1134">Transmembrane beta strand</keyword>
<dbReference type="Pfam" id="PF02321">
    <property type="entry name" value="OEP"/>
    <property type="match status" value="2"/>
</dbReference>
<feature type="region of interest" description="Disordered" evidence="8">
    <location>
        <begin position="28"/>
        <end position="51"/>
    </location>
</feature>
<keyword evidence="7" id="KW-0998">Cell outer membrane</keyword>
<dbReference type="InterPro" id="IPR003423">
    <property type="entry name" value="OMP_efflux"/>
</dbReference>
<dbReference type="PANTHER" id="PTHR30026">
    <property type="entry name" value="OUTER MEMBRANE PROTEIN TOLC"/>
    <property type="match status" value="1"/>
</dbReference>
<dbReference type="InterPro" id="IPR051906">
    <property type="entry name" value="TolC-like"/>
</dbReference>
<evidence type="ECO:0000313" key="10">
    <source>
        <dbReference type="EMBL" id="PYE74300.1"/>
    </source>
</evidence>
<comment type="caution">
    <text evidence="10">The sequence shown here is derived from an EMBL/GenBank/DDBJ whole genome shotgun (WGS) entry which is preliminary data.</text>
</comment>
<comment type="similarity">
    <text evidence="2">Belongs to the outer membrane factor (OMF) (TC 1.B.17) family.</text>
</comment>
<keyword evidence="5" id="KW-0812">Transmembrane</keyword>
<evidence type="ECO:0000256" key="6">
    <source>
        <dbReference type="ARBA" id="ARBA00023136"/>
    </source>
</evidence>
<reference evidence="10 11" key="1">
    <citation type="submission" date="2018-06" db="EMBL/GenBank/DDBJ databases">
        <title>Genomic Encyclopedia of Type Strains, Phase III (KMG-III): the genomes of soil and plant-associated and newly described type strains.</title>
        <authorList>
            <person name="Whitman W."/>
        </authorList>
    </citation>
    <scope>NUCLEOTIDE SEQUENCE [LARGE SCALE GENOMIC DNA]</scope>
    <source>
        <strain evidence="10 11">CECT 7646</strain>
    </source>
</reference>
<proteinExistence type="inferred from homology"/>
<evidence type="ECO:0000256" key="3">
    <source>
        <dbReference type="ARBA" id="ARBA00022448"/>
    </source>
</evidence>
<sequence length="467" mass="49537">MSHRVKTIHPALAAVAFALLHSGIALAQTPQSMPPDTEAPRSAPPVPAGGAPALSLPAATAAGAAALAPMADAPRISLQQLTDTVLQYNPGLLAAERARQGAQAAITSAGALPNPTLDYTRGDQTPRAGASSLSGRLQTVGVSQLIENPLVRRARVEAATAGERGSAQQVAVTRNELVAQIRLRAYEYLLRQSEAVAAGEALSLLEQVNARVRARVDSGEAPRYELIKAEAEIVNARSLQQSALLQAEQAAIFLNRLAAGALPARWQLDASLTDSVNVPPLETLRAEALSQNPELRVLQAENDRARAHLGGARAGRWPGVTLNYTQSREPEVKQNILGVSLQIPLLDQRAGPIAEADAEVARTGVRLEGRRAELEQQLQYASKALEMAGLRVQALSEGAVRDAEAALRVADAAYRFGERGILDVLDAQRVLRGVRADLITARYQVQAARTELDLLSGRFATPGALAR</sequence>
<keyword evidence="11" id="KW-1185">Reference proteome</keyword>
<organism evidence="10 11">
    <name type="scientific">Xylophilus ampelinus</name>
    <dbReference type="NCBI Taxonomy" id="54067"/>
    <lineage>
        <taxon>Bacteria</taxon>
        <taxon>Pseudomonadati</taxon>
        <taxon>Pseudomonadota</taxon>
        <taxon>Betaproteobacteria</taxon>
        <taxon>Burkholderiales</taxon>
        <taxon>Xylophilus</taxon>
    </lineage>
</organism>
<dbReference type="EMBL" id="QJTC01000026">
    <property type="protein sequence ID" value="PYE74300.1"/>
    <property type="molecule type" value="Genomic_DNA"/>
</dbReference>
<dbReference type="Gene3D" id="1.20.1600.10">
    <property type="entry name" value="Outer membrane efflux proteins (OEP)"/>
    <property type="match status" value="1"/>
</dbReference>
<dbReference type="GO" id="GO:0015288">
    <property type="term" value="F:porin activity"/>
    <property type="evidence" value="ECO:0007669"/>
    <property type="project" value="TreeGrafter"/>
</dbReference>
<comment type="subcellular location">
    <subcellularLocation>
        <location evidence="1">Cell outer membrane</location>
    </subcellularLocation>
</comment>
<keyword evidence="9" id="KW-0732">Signal</keyword>
<dbReference type="SUPFAM" id="SSF56954">
    <property type="entry name" value="Outer membrane efflux proteins (OEP)"/>
    <property type="match status" value="1"/>
</dbReference>
<evidence type="ECO:0000313" key="11">
    <source>
        <dbReference type="Proteomes" id="UP000247540"/>
    </source>
</evidence>
<evidence type="ECO:0000256" key="7">
    <source>
        <dbReference type="ARBA" id="ARBA00023237"/>
    </source>
</evidence>
<dbReference type="AlphaFoldDB" id="A0A318SHJ4"/>
<dbReference type="GO" id="GO:0009279">
    <property type="term" value="C:cell outer membrane"/>
    <property type="evidence" value="ECO:0007669"/>
    <property type="project" value="UniProtKB-SubCell"/>
</dbReference>
<evidence type="ECO:0000256" key="4">
    <source>
        <dbReference type="ARBA" id="ARBA00022452"/>
    </source>
</evidence>